<reference evidence="1" key="1">
    <citation type="submission" date="2020-01" db="EMBL/GenBank/DDBJ databases">
        <title>Patterns of diversity and host range of bacteriophage communities associated with bean-nodulatin bacteria.</title>
        <authorList>
            <person name="Vann Cauwenberghe J."/>
            <person name="Santamaria R.I."/>
            <person name="Bustos P."/>
            <person name="Juarez S."/>
            <person name="Gonzalez V."/>
        </authorList>
    </citation>
    <scope>NUCLEOTIDE SEQUENCE</scope>
</reference>
<evidence type="ECO:0000313" key="1">
    <source>
        <dbReference type="EMBL" id="QIG74618.1"/>
    </source>
</evidence>
<keyword evidence="2" id="KW-1185">Reference proteome</keyword>
<gene>
    <name evidence="1" type="ORF">EVC11_036</name>
</gene>
<proteinExistence type="predicted"/>
<protein>
    <submittedName>
        <fullName evidence="1">Uncharacterized protein</fullName>
    </submittedName>
</protein>
<evidence type="ECO:0000313" key="2">
    <source>
        <dbReference type="Proteomes" id="UP000623593"/>
    </source>
</evidence>
<dbReference type="Proteomes" id="UP000623593">
    <property type="component" value="Segment"/>
</dbReference>
<name>A0A7S5V0P9_9CAUD</name>
<accession>A0A7S5V0P9</accession>
<organism evidence="1 2">
    <name type="scientific">Rhizobium phage RHph_I20</name>
    <dbReference type="NCBI Taxonomy" id="2509730"/>
    <lineage>
        <taxon>Viruses</taxon>
        <taxon>Duplodnaviria</taxon>
        <taxon>Heunggongvirae</taxon>
        <taxon>Uroviricota</taxon>
        <taxon>Caudoviricetes</taxon>
        <taxon>Autographivirales</taxon>
        <taxon>Autographivirales incertae sedis</taxon>
        <taxon>Morelosvirus</taxon>
        <taxon>Morelosvirus RHphI20</taxon>
    </lineage>
</organism>
<dbReference type="EMBL" id="MN988539">
    <property type="protein sequence ID" value="QIG74618.1"/>
    <property type="molecule type" value="Genomic_DNA"/>
</dbReference>
<sequence length="71" mass="7589">MLTALILLALFETACSSVRYECPPLASYSQSFQSGAAEELEALPPGSRVGTLVTDYGKMRKACRAMEAAKS</sequence>